<feature type="repeat" description="ANK" evidence="1">
    <location>
        <begin position="159"/>
        <end position="191"/>
    </location>
</feature>
<dbReference type="PROSITE" id="PS50297">
    <property type="entry name" value="ANK_REP_REGION"/>
    <property type="match status" value="4"/>
</dbReference>
<evidence type="ECO:0000313" key="2">
    <source>
        <dbReference type="EMBL" id="JAS84483.1"/>
    </source>
</evidence>
<feature type="repeat" description="ANK" evidence="1">
    <location>
        <begin position="126"/>
        <end position="158"/>
    </location>
</feature>
<dbReference type="PANTHER" id="PTHR24147:SF53">
    <property type="entry name" value="ANKYRIN REPEAT DOMAIN 26"/>
    <property type="match status" value="1"/>
</dbReference>
<dbReference type="PRINTS" id="PR01415">
    <property type="entry name" value="ANKYRIN"/>
</dbReference>
<dbReference type="InterPro" id="IPR002110">
    <property type="entry name" value="Ankyrin_rpt"/>
</dbReference>
<proteinExistence type="predicted"/>
<organism evidence="2">
    <name type="scientific">Homalodisca liturata</name>
    <dbReference type="NCBI Taxonomy" id="320908"/>
    <lineage>
        <taxon>Eukaryota</taxon>
        <taxon>Metazoa</taxon>
        <taxon>Ecdysozoa</taxon>
        <taxon>Arthropoda</taxon>
        <taxon>Hexapoda</taxon>
        <taxon>Insecta</taxon>
        <taxon>Pterygota</taxon>
        <taxon>Neoptera</taxon>
        <taxon>Paraneoptera</taxon>
        <taxon>Hemiptera</taxon>
        <taxon>Auchenorrhyncha</taxon>
        <taxon>Membracoidea</taxon>
        <taxon>Cicadellidae</taxon>
        <taxon>Cicadellinae</taxon>
        <taxon>Proconiini</taxon>
        <taxon>Homalodisca</taxon>
    </lineage>
</organism>
<protein>
    <submittedName>
        <fullName evidence="2">Uncharacterized protein</fullName>
    </submittedName>
</protein>
<dbReference type="Gene3D" id="1.25.40.20">
    <property type="entry name" value="Ankyrin repeat-containing domain"/>
    <property type="match status" value="2"/>
</dbReference>
<reference evidence="2" key="1">
    <citation type="submission" date="2015-11" db="EMBL/GenBank/DDBJ databases">
        <title>De novo transcriptome assembly of four potential Pierce s Disease insect vectors from Arizona vineyards.</title>
        <authorList>
            <person name="Tassone E.E."/>
        </authorList>
    </citation>
    <scope>NUCLEOTIDE SEQUENCE</scope>
</reference>
<name>A0A1B6IC86_9HEMI</name>
<feature type="non-terminal residue" evidence="2">
    <location>
        <position position="237"/>
    </location>
</feature>
<evidence type="ECO:0000256" key="1">
    <source>
        <dbReference type="PROSITE-ProRule" id="PRU00023"/>
    </source>
</evidence>
<dbReference type="InterPro" id="IPR050657">
    <property type="entry name" value="Ankyrin_repeat_domain"/>
</dbReference>
<dbReference type="AlphaFoldDB" id="A0A1B6IC86"/>
<dbReference type="Pfam" id="PF12796">
    <property type="entry name" value="Ank_2"/>
    <property type="match status" value="2"/>
</dbReference>
<dbReference type="PROSITE" id="PS50088">
    <property type="entry name" value="ANK_REPEAT"/>
    <property type="match status" value="4"/>
</dbReference>
<accession>A0A1B6IC86</accession>
<dbReference type="EMBL" id="GECU01023223">
    <property type="protein sequence ID" value="JAS84483.1"/>
    <property type="molecule type" value="Transcribed_RNA"/>
</dbReference>
<dbReference type="SUPFAM" id="SSF48403">
    <property type="entry name" value="Ankyrin repeat"/>
    <property type="match status" value="1"/>
</dbReference>
<dbReference type="PANTHER" id="PTHR24147">
    <property type="entry name" value="ANKYRIN REPEAT DOMAIN 36-RELATED"/>
    <property type="match status" value="1"/>
</dbReference>
<sequence length="237" mass="26152">MKRVLNFVKGRRDERKDRVVNSNICVEITNPLGQKVPSEDEHIIGLQTGYGYDVDLSGKDKSMTKLHKSAWQGNLEKVKLHLKKFDINAVDECNRTPLHLAAAQGHAHVVCFLLNNKAVADINDNDGMTPFLKAVECGVKECVGVLVERGVNISVTDNNGNTALHITAKQGFFNIMSMLLKYGTNCDCANNSGEMALHIAVEQEHRELVELLLQAGAHVNVVDRENRTPLMLAARVG</sequence>
<feature type="repeat" description="ANK" evidence="1">
    <location>
        <begin position="93"/>
        <end position="125"/>
    </location>
</feature>
<keyword evidence="1" id="KW-0040">ANK repeat</keyword>
<dbReference type="InterPro" id="IPR036770">
    <property type="entry name" value="Ankyrin_rpt-contain_sf"/>
</dbReference>
<feature type="repeat" description="ANK" evidence="1">
    <location>
        <begin position="192"/>
        <end position="224"/>
    </location>
</feature>
<dbReference type="SMART" id="SM00248">
    <property type="entry name" value="ANK"/>
    <property type="match status" value="5"/>
</dbReference>
<gene>
    <name evidence="2" type="ORF">g.8425</name>
</gene>